<proteinExistence type="predicted"/>
<protein>
    <submittedName>
        <fullName evidence="1">Lipid II-degrading bacteriocin</fullName>
    </submittedName>
</protein>
<evidence type="ECO:0000313" key="2">
    <source>
        <dbReference type="Proteomes" id="UP000319715"/>
    </source>
</evidence>
<dbReference type="Proteomes" id="UP000319715">
    <property type="component" value="Unassembled WGS sequence"/>
</dbReference>
<evidence type="ECO:0000313" key="1">
    <source>
        <dbReference type="EMBL" id="TQC69993.1"/>
    </source>
</evidence>
<dbReference type="RefSeq" id="WP_141496892.1">
    <property type="nucleotide sequence ID" value="NZ_VICF01000010.1"/>
</dbReference>
<accession>A0ABY2ZT19</accession>
<sequence length="251" mass="28042">MAEQPPINVIATPVPAPSYPSSYDYSAFSDNGLPAGFADAVYLQARILACEDGTKTAQILEQCREWYQKHPEILKRVLGAAAYADSQRVTHPNWAYWDMFNANEANYFEANQQTELTNNAFGPLAALYHYIYGDGLPLSADMTRLSFSFDRQTLPPVNTILSTVQTGTFPINEKIGYDFRNSSYWEWAYLGRVSLTLQGTLKVEPNGQWTFDGGVVGTHDRYDANKDVSRGKVGELLTDVLRAIPGTEYDI</sequence>
<organism evidence="1 2">
    <name type="scientific">Pantoea dispersa</name>
    <dbReference type="NCBI Taxonomy" id="59814"/>
    <lineage>
        <taxon>Bacteria</taxon>
        <taxon>Pseudomonadati</taxon>
        <taxon>Pseudomonadota</taxon>
        <taxon>Gammaproteobacteria</taxon>
        <taxon>Enterobacterales</taxon>
        <taxon>Erwiniaceae</taxon>
        <taxon>Pantoea</taxon>
    </lineage>
</organism>
<comment type="caution">
    <text evidence="1">The sequence shown here is derived from an EMBL/GenBank/DDBJ whole genome shotgun (WGS) entry which is preliminary data.</text>
</comment>
<gene>
    <name evidence="1" type="ORF">FK492_19900</name>
</gene>
<dbReference type="InterPro" id="IPR028056">
    <property type="entry name" value="Colicin_M"/>
</dbReference>
<dbReference type="Gene3D" id="3.30.450.400">
    <property type="entry name" value="Colicin M, catalytic domain"/>
    <property type="match status" value="1"/>
</dbReference>
<dbReference type="EMBL" id="VICF01000010">
    <property type="protein sequence ID" value="TQC69993.1"/>
    <property type="molecule type" value="Genomic_DNA"/>
</dbReference>
<dbReference type="Pfam" id="PF14859">
    <property type="entry name" value="Colicin_M"/>
    <property type="match status" value="1"/>
</dbReference>
<reference evidence="1 2" key="1">
    <citation type="submission" date="2019-06" db="EMBL/GenBank/DDBJ databases">
        <title>Pantoea dispersa Assembly.</title>
        <authorList>
            <person name="Wang J."/>
        </authorList>
    </citation>
    <scope>NUCLEOTIDE SEQUENCE [LARGE SCALE GENOMIC DNA]</scope>
    <source>
        <strain evidence="2">bio</strain>
    </source>
</reference>
<keyword evidence="2" id="KW-1185">Reference proteome</keyword>
<name>A0ABY2ZT19_9GAMM</name>